<organism evidence="1 2">
    <name type="scientific">Kiritimatiella glycovorans</name>
    <dbReference type="NCBI Taxonomy" id="1307763"/>
    <lineage>
        <taxon>Bacteria</taxon>
        <taxon>Pseudomonadati</taxon>
        <taxon>Kiritimatiellota</taxon>
        <taxon>Kiritimatiellia</taxon>
        <taxon>Kiritimatiellales</taxon>
        <taxon>Kiritimatiellaceae</taxon>
        <taxon>Kiritimatiella</taxon>
    </lineage>
</organism>
<gene>
    <name evidence="1" type="ORF">L21SP4_02189</name>
</gene>
<dbReference type="STRING" id="1307763.L21SP4_02189"/>
<sequence>MNSFADTGGGIESRNPWRKDACLLEDKTRSRNPAIVASLAMLRNLALFFFNEQQAHSTLTGFVEGVAADPSKAYSMLTARS</sequence>
<reference evidence="1 2" key="2">
    <citation type="journal article" date="2016" name="ISME J.">
        <title>Characterization of the first cultured representative of Verrucomicrobia subdivision 5 indicates the proposal of a novel phylum.</title>
        <authorList>
            <person name="Spring S."/>
            <person name="Bunk B."/>
            <person name="Sproer C."/>
            <person name="Schumann P."/>
            <person name="Rohde M."/>
            <person name="Tindall B.J."/>
            <person name="Klenk H.P."/>
        </authorList>
    </citation>
    <scope>NUCLEOTIDE SEQUENCE [LARGE SCALE GENOMIC DNA]</scope>
    <source>
        <strain evidence="1 2">L21-Fru-AB</strain>
    </source>
</reference>
<dbReference type="EMBL" id="CP010904">
    <property type="protein sequence ID" value="AKJ65416.1"/>
    <property type="molecule type" value="Genomic_DNA"/>
</dbReference>
<dbReference type="KEGG" id="vbl:L21SP4_02189"/>
<dbReference type="OrthoDB" id="9800107at2"/>
<dbReference type="Proteomes" id="UP000035268">
    <property type="component" value="Chromosome"/>
</dbReference>
<dbReference type="RefSeq" id="WP_144413838.1">
    <property type="nucleotide sequence ID" value="NZ_CP010904.1"/>
</dbReference>
<reference evidence="2" key="1">
    <citation type="submission" date="2015-02" db="EMBL/GenBank/DDBJ databases">
        <title>Description and complete genome sequence of the first cultured representative of the subdivision 5 of the Verrucomicrobia phylum.</title>
        <authorList>
            <person name="Spring S."/>
            <person name="Bunk B."/>
            <person name="Sproer C."/>
            <person name="Klenk H.-P."/>
        </authorList>
    </citation>
    <scope>NUCLEOTIDE SEQUENCE [LARGE SCALE GENOMIC DNA]</scope>
    <source>
        <strain evidence="2">L21-Fru-AB</strain>
    </source>
</reference>
<proteinExistence type="predicted"/>
<evidence type="ECO:0000313" key="2">
    <source>
        <dbReference type="Proteomes" id="UP000035268"/>
    </source>
</evidence>
<name>A0A0G3EG41_9BACT</name>
<evidence type="ECO:0000313" key="1">
    <source>
        <dbReference type="EMBL" id="AKJ65416.1"/>
    </source>
</evidence>
<accession>A0A0G3EG41</accession>
<dbReference type="AlphaFoldDB" id="A0A0G3EG41"/>
<protein>
    <submittedName>
        <fullName evidence="1">Uncharacterized protein</fullName>
    </submittedName>
</protein>
<keyword evidence="2" id="KW-1185">Reference proteome</keyword>